<reference evidence="3" key="1">
    <citation type="submission" date="2019-09" db="EMBL/GenBank/DDBJ databases">
        <authorList>
            <person name="Teo W.F.A."/>
            <person name="Duangmal K."/>
        </authorList>
    </citation>
    <scope>NUCLEOTIDE SEQUENCE [LARGE SCALE GENOMIC DNA]</scope>
    <source>
        <strain evidence="3">K81G1</strain>
    </source>
</reference>
<evidence type="ECO:0000256" key="1">
    <source>
        <dbReference type="ARBA" id="ARBA00023125"/>
    </source>
</evidence>
<sequence>MPTLAHEPAAGRRSYELAFAVLERIDGTHDLVSFKAALTSALAEVYQVRSTTFFTGRTAPLACADPDPTIIGITRHMLPEYQEMWFQHDIFSTPHALRSLISTRVSTLSELSGGTPENRMYVTDYLERHGIQSATAIYLDIADGRKALVGLFDRDPGRIGPQEVGSLRLLAGPLAQIACHLPVRPNASPVEETVLSRLSPRQAEVARLVGEGMSNASIGEVLHLHPASVKKYVTRILAMTGLRNRTELAIAVRRSASST</sequence>
<keyword evidence="1" id="KW-0238">DNA-binding</keyword>
<dbReference type="EMBL" id="VMNW02000095">
    <property type="protein sequence ID" value="KAA9151844.1"/>
    <property type="molecule type" value="Genomic_DNA"/>
</dbReference>
<keyword evidence="4" id="KW-1185">Reference proteome</keyword>
<gene>
    <name evidence="3" type="ORF">FPZ12_038035</name>
</gene>
<dbReference type="InterPro" id="IPR039420">
    <property type="entry name" value="WalR-like"/>
</dbReference>
<evidence type="ECO:0000313" key="3">
    <source>
        <dbReference type="EMBL" id="KAA9151844.1"/>
    </source>
</evidence>
<dbReference type="RefSeq" id="WP_144754093.1">
    <property type="nucleotide sequence ID" value="NZ_VMNW02000095.1"/>
</dbReference>
<accession>A0A5N0UP56</accession>
<dbReference type="GO" id="GO:0003677">
    <property type="term" value="F:DNA binding"/>
    <property type="evidence" value="ECO:0007669"/>
    <property type="project" value="UniProtKB-KW"/>
</dbReference>
<dbReference type="PANTHER" id="PTHR43214">
    <property type="entry name" value="TWO-COMPONENT RESPONSE REGULATOR"/>
    <property type="match status" value="1"/>
</dbReference>
<dbReference type="Gene3D" id="1.10.10.10">
    <property type="entry name" value="Winged helix-like DNA-binding domain superfamily/Winged helix DNA-binding domain"/>
    <property type="match status" value="1"/>
</dbReference>
<dbReference type="AlphaFoldDB" id="A0A5N0UP56"/>
<feature type="domain" description="HTH luxR-type" evidence="2">
    <location>
        <begin position="191"/>
        <end position="256"/>
    </location>
</feature>
<comment type="caution">
    <text evidence="3">The sequence shown here is derived from an EMBL/GenBank/DDBJ whole genome shotgun (WGS) entry which is preliminary data.</text>
</comment>
<dbReference type="GO" id="GO:0006355">
    <property type="term" value="P:regulation of DNA-templated transcription"/>
    <property type="evidence" value="ECO:0007669"/>
    <property type="project" value="InterPro"/>
</dbReference>
<evidence type="ECO:0000259" key="2">
    <source>
        <dbReference type="PROSITE" id="PS50043"/>
    </source>
</evidence>
<name>A0A5N0UP56_9PSEU</name>
<evidence type="ECO:0000313" key="4">
    <source>
        <dbReference type="Proteomes" id="UP000319769"/>
    </source>
</evidence>
<dbReference type="InterPro" id="IPR016032">
    <property type="entry name" value="Sig_transdc_resp-reg_C-effctor"/>
</dbReference>
<dbReference type="OrthoDB" id="3197423at2"/>
<dbReference type="Proteomes" id="UP000319769">
    <property type="component" value="Unassembled WGS sequence"/>
</dbReference>
<organism evidence="3 4">
    <name type="scientific">Amycolatopsis acidicola</name>
    <dbReference type="NCBI Taxonomy" id="2596893"/>
    <lineage>
        <taxon>Bacteria</taxon>
        <taxon>Bacillati</taxon>
        <taxon>Actinomycetota</taxon>
        <taxon>Actinomycetes</taxon>
        <taxon>Pseudonocardiales</taxon>
        <taxon>Pseudonocardiaceae</taxon>
        <taxon>Amycolatopsis</taxon>
    </lineage>
</organism>
<dbReference type="SUPFAM" id="SSF46894">
    <property type="entry name" value="C-terminal effector domain of the bipartite response regulators"/>
    <property type="match status" value="1"/>
</dbReference>
<dbReference type="CDD" id="cd06170">
    <property type="entry name" value="LuxR_C_like"/>
    <property type="match status" value="1"/>
</dbReference>
<dbReference type="InterPro" id="IPR000792">
    <property type="entry name" value="Tscrpt_reg_LuxR_C"/>
</dbReference>
<dbReference type="Pfam" id="PF00196">
    <property type="entry name" value="GerE"/>
    <property type="match status" value="1"/>
</dbReference>
<protein>
    <submittedName>
        <fullName evidence="3">Helix-turn-helix transcriptional regulator</fullName>
    </submittedName>
</protein>
<dbReference type="InterPro" id="IPR036388">
    <property type="entry name" value="WH-like_DNA-bd_sf"/>
</dbReference>
<proteinExistence type="predicted"/>
<dbReference type="PANTHER" id="PTHR43214:SF43">
    <property type="entry name" value="TWO-COMPONENT RESPONSE REGULATOR"/>
    <property type="match status" value="1"/>
</dbReference>
<dbReference type="SMART" id="SM00421">
    <property type="entry name" value="HTH_LUXR"/>
    <property type="match status" value="1"/>
</dbReference>
<dbReference type="PROSITE" id="PS50043">
    <property type="entry name" value="HTH_LUXR_2"/>
    <property type="match status" value="1"/>
</dbReference>